<keyword evidence="6 8" id="KW-0472">Membrane</keyword>
<sequence length="221" mass="23695">MGSGTIDMTGSSRGQSRGEELANSISHGMALVAMLVGAPFLIMHAVQQGGTAQVVGTCVFSATAIFLYLSSTVYHALAPGKTKDLFRVIEHSAIFLLIAGTYTPFTLGVLKGAWGWTLFALVWGLACAGVALKVFEKKPHPIISTSLYLFMGWIIVLAVNPLLARLPAAGQLWLVAGGLLYTIGVVFFATDAKLRYGHLTWHLFVIGGTTCHYFAILWYAA</sequence>
<dbReference type="eggNOG" id="COG1272">
    <property type="taxonomic scope" value="Bacteria"/>
</dbReference>
<comment type="similarity">
    <text evidence="2">Belongs to the UPF0073 (Hly-III) family.</text>
</comment>
<comment type="subcellular location">
    <subcellularLocation>
        <location evidence="1">Cell membrane</location>
        <topology evidence="1">Multi-pass membrane protein</topology>
    </subcellularLocation>
</comment>
<dbReference type="AlphaFoldDB" id="Q0F3T1"/>
<dbReference type="InterPro" id="IPR005744">
    <property type="entry name" value="Hy-lIII"/>
</dbReference>
<feature type="transmembrane region" description="Helical" evidence="8">
    <location>
        <begin position="88"/>
        <end position="107"/>
    </location>
</feature>
<dbReference type="Pfam" id="PF03006">
    <property type="entry name" value="HlyIII"/>
    <property type="match status" value="1"/>
</dbReference>
<dbReference type="GO" id="GO:0005886">
    <property type="term" value="C:plasma membrane"/>
    <property type="evidence" value="ECO:0007669"/>
    <property type="project" value="UniProtKB-SubCell"/>
</dbReference>
<evidence type="ECO:0000256" key="2">
    <source>
        <dbReference type="ARBA" id="ARBA00008488"/>
    </source>
</evidence>
<keyword evidence="7" id="KW-0862">Zinc</keyword>
<keyword evidence="3" id="KW-1003">Cell membrane</keyword>
<dbReference type="PANTHER" id="PTHR20855">
    <property type="entry name" value="ADIPOR/PROGESTIN RECEPTOR-RELATED"/>
    <property type="match status" value="1"/>
</dbReference>
<feature type="transmembrane region" description="Helical" evidence="8">
    <location>
        <begin position="170"/>
        <end position="189"/>
    </location>
</feature>
<evidence type="ECO:0000256" key="8">
    <source>
        <dbReference type="SAM" id="Phobius"/>
    </source>
</evidence>
<feature type="transmembrane region" description="Helical" evidence="8">
    <location>
        <begin position="113"/>
        <end position="135"/>
    </location>
</feature>
<feature type="transmembrane region" description="Helical" evidence="8">
    <location>
        <begin position="54"/>
        <end position="76"/>
    </location>
</feature>
<feature type="transmembrane region" description="Helical" evidence="8">
    <location>
        <begin position="147"/>
        <end position="164"/>
    </location>
</feature>
<organism evidence="9 10">
    <name type="scientific">Mariprofundus ferrooxydans PV-1</name>
    <dbReference type="NCBI Taxonomy" id="314345"/>
    <lineage>
        <taxon>Bacteria</taxon>
        <taxon>Pseudomonadati</taxon>
        <taxon>Pseudomonadota</taxon>
        <taxon>Candidatius Mariprofundia</taxon>
        <taxon>Mariprofundales</taxon>
        <taxon>Mariprofundaceae</taxon>
        <taxon>Mariprofundus</taxon>
    </lineage>
</organism>
<feature type="binding site" evidence="7">
    <location>
        <position position="202"/>
    </location>
    <ligand>
        <name>Zn(2+)</name>
        <dbReference type="ChEBI" id="CHEBI:29105"/>
    </ligand>
</feature>
<dbReference type="GO" id="GO:0140911">
    <property type="term" value="F:pore-forming activity"/>
    <property type="evidence" value="ECO:0007669"/>
    <property type="project" value="InterPro"/>
</dbReference>
<proteinExistence type="inferred from homology"/>
<evidence type="ECO:0000256" key="1">
    <source>
        <dbReference type="ARBA" id="ARBA00004651"/>
    </source>
</evidence>
<comment type="caution">
    <text evidence="9">The sequence shown here is derived from an EMBL/GenBank/DDBJ whole genome shotgun (WGS) entry which is preliminary data.</text>
</comment>
<evidence type="ECO:0000313" key="9">
    <source>
        <dbReference type="EMBL" id="EAU55860.1"/>
    </source>
</evidence>
<dbReference type="EMBL" id="AATS01000001">
    <property type="protein sequence ID" value="EAU55860.1"/>
    <property type="molecule type" value="Genomic_DNA"/>
</dbReference>
<evidence type="ECO:0000256" key="3">
    <source>
        <dbReference type="ARBA" id="ARBA00022475"/>
    </source>
</evidence>
<keyword evidence="10" id="KW-1185">Reference proteome</keyword>
<feature type="transmembrane region" description="Helical" evidence="8">
    <location>
        <begin position="201"/>
        <end position="220"/>
    </location>
</feature>
<evidence type="ECO:0000256" key="6">
    <source>
        <dbReference type="ARBA" id="ARBA00023136"/>
    </source>
</evidence>
<dbReference type="InParanoid" id="Q0F3T1"/>
<protein>
    <submittedName>
        <fullName evidence="9">Channel protein, hemolysin III family</fullName>
    </submittedName>
</protein>
<dbReference type="GO" id="GO:0046872">
    <property type="term" value="F:metal ion binding"/>
    <property type="evidence" value="ECO:0007669"/>
    <property type="project" value="UniProtKB-KW"/>
</dbReference>
<keyword evidence="7" id="KW-0479">Metal-binding</keyword>
<name>Q0F3T1_9PROT</name>
<feature type="binding site" evidence="7">
    <location>
        <position position="198"/>
    </location>
    <ligand>
        <name>Zn(2+)</name>
        <dbReference type="ChEBI" id="CHEBI:29105"/>
    </ligand>
</feature>
<dbReference type="InterPro" id="IPR004254">
    <property type="entry name" value="AdipoR/HlyIII-related"/>
</dbReference>
<feature type="binding site" evidence="7">
    <location>
        <position position="75"/>
    </location>
    <ligand>
        <name>Zn(2+)</name>
        <dbReference type="ChEBI" id="CHEBI:29105"/>
    </ligand>
</feature>
<dbReference type="HOGENOM" id="CLU_051078_1_0_0"/>
<dbReference type="FunCoup" id="Q0F3T1">
    <property type="interactions" value="61"/>
</dbReference>
<keyword evidence="5 8" id="KW-1133">Transmembrane helix</keyword>
<evidence type="ECO:0000256" key="7">
    <source>
        <dbReference type="PIRSR" id="PIRSR604254-1"/>
    </source>
</evidence>
<dbReference type="STRING" id="314344.AL013_03670"/>
<accession>Q0F3T1</accession>
<reference evidence="9 10" key="1">
    <citation type="submission" date="2006-09" db="EMBL/GenBank/DDBJ databases">
        <authorList>
            <person name="Emerson D."/>
            <person name="Ferriera S."/>
            <person name="Johnson J."/>
            <person name="Kravitz S."/>
            <person name="Halpern A."/>
            <person name="Remington K."/>
            <person name="Beeson K."/>
            <person name="Tran B."/>
            <person name="Rogers Y.-H."/>
            <person name="Friedman R."/>
            <person name="Venter J.C."/>
        </authorList>
    </citation>
    <scope>NUCLEOTIDE SEQUENCE [LARGE SCALE GENOMIC DNA]</scope>
    <source>
        <strain evidence="9 10">PV-1</strain>
    </source>
</reference>
<keyword evidence="4 8" id="KW-0812">Transmembrane</keyword>
<feature type="transmembrane region" description="Helical" evidence="8">
    <location>
        <begin position="21"/>
        <end position="42"/>
    </location>
</feature>
<dbReference type="PANTHER" id="PTHR20855:SF3">
    <property type="entry name" value="LD03007P"/>
    <property type="match status" value="1"/>
</dbReference>
<dbReference type="Proteomes" id="UP000005297">
    <property type="component" value="Unassembled WGS sequence"/>
</dbReference>
<evidence type="ECO:0000256" key="5">
    <source>
        <dbReference type="ARBA" id="ARBA00022989"/>
    </source>
</evidence>
<evidence type="ECO:0000256" key="4">
    <source>
        <dbReference type="ARBA" id="ARBA00022692"/>
    </source>
</evidence>
<gene>
    <name evidence="9" type="ORF">SPV1_03548</name>
</gene>
<evidence type="ECO:0000313" key="10">
    <source>
        <dbReference type="Proteomes" id="UP000005297"/>
    </source>
</evidence>
<dbReference type="NCBIfam" id="TIGR01065">
    <property type="entry name" value="hlyIII"/>
    <property type="match status" value="1"/>
</dbReference>